<dbReference type="GO" id="GO:0015934">
    <property type="term" value="C:large ribosomal subunit"/>
    <property type="evidence" value="ECO:0007669"/>
    <property type="project" value="TreeGrafter"/>
</dbReference>
<dbReference type="SUPFAM" id="SSF143034">
    <property type="entry name" value="L35p-like"/>
    <property type="match status" value="1"/>
</dbReference>
<keyword evidence="2 4" id="KW-0689">Ribosomal protein</keyword>
<dbReference type="GO" id="GO:0006412">
    <property type="term" value="P:translation"/>
    <property type="evidence" value="ECO:0007669"/>
    <property type="project" value="InterPro"/>
</dbReference>
<organism evidence="5">
    <name type="scientific">Anotrichium furcellatum</name>
    <dbReference type="NCBI Taxonomy" id="41999"/>
    <lineage>
        <taxon>Eukaryota</taxon>
        <taxon>Rhodophyta</taxon>
        <taxon>Florideophyceae</taxon>
        <taxon>Rhodymeniophycidae</taxon>
        <taxon>Ceramiales</taxon>
        <taxon>Ceramiaceae</taxon>
        <taxon>Anotrichium</taxon>
    </lineage>
</organism>
<reference evidence="5" key="2">
    <citation type="submission" date="2019-04" db="EMBL/GenBank/DDBJ databases">
        <authorList>
            <person name="Pasella M."/>
        </authorList>
    </citation>
    <scope>NUCLEOTIDE SEQUENCE</scope>
    <source>
        <strain evidence="5">PD2933</strain>
    </source>
</reference>
<comment type="similarity">
    <text evidence="1 4">Belongs to the bacterial ribosomal protein bL35 family.</text>
</comment>
<evidence type="ECO:0000256" key="2">
    <source>
        <dbReference type="ARBA" id="ARBA00022980"/>
    </source>
</evidence>
<dbReference type="PROSITE" id="PS00936">
    <property type="entry name" value="RIBOSOMAL_L35"/>
    <property type="match status" value="1"/>
</dbReference>
<reference evidence="5" key="1">
    <citation type="journal article" date="2019" name="Mol. Phylogenet. Evol.">
        <title>Morphological evolution and classification of the red algal order Ceramiales inferred using plastid phylogenomics.</title>
        <authorList>
            <person name="Diaz-Tapia P."/>
            <person name="Pasella M.M."/>
            <person name="Verbruggen H."/>
            <person name="Maggs C.A."/>
        </authorList>
    </citation>
    <scope>NUCLEOTIDE SEQUENCE</scope>
    <source>
        <strain evidence="5">PD2933</strain>
    </source>
</reference>
<dbReference type="InterPro" id="IPR037229">
    <property type="entry name" value="Ribosomal_bL35_sf"/>
</dbReference>
<dbReference type="HAMAP" id="MF_00514">
    <property type="entry name" value="Ribosomal_bL35"/>
    <property type="match status" value="1"/>
</dbReference>
<dbReference type="Pfam" id="PF01632">
    <property type="entry name" value="Ribosomal_L35p"/>
    <property type="match status" value="1"/>
</dbReference>
<dbReference type="InterPro" id="IPR018265">
    <property type="entry name" value="Ribosomal_bL35_CS"/>
</dbReference>
<dbReference type="FunFam" id="4.10.410.60:FF:000001">
    <property type="entry name" value="50S ribosomal protein L35"/>
    <property type="match status" value="1"/>
</dbReference>
<geneLocation type="plastid" evidence="5"/>
<dbReference type="PANTHER" id="PTHR33343">
    <property type="entry name" value="54S RIBOSOMAL PROTEIN BL35M"/>
    <property type="match status" value="1"/>
</dbReference>
<dbReference type="PANTHER" id="PTHR33343:SF1">
    <property type="entry name" value="LARGE RIBOSOMAL SUBUNIT PROTEIN BL35M"/>
    <property type="match status" value="1"/>
</dbReference>
<dbReference type="Gene3D" id="4.10.410.60">
    <property type="match status" value="1"/>
</dbReference>
<name>A0A4D6WNH5_9FLOR</name>
<dbReference type="InterPro" id="IPR021137">
    <property type="entry name" value="Ribosomal_bL35-like"/>
</dbReference>
<dbReference type="EMBL" id="MK814609">
    <property type="protein sequence ID" value="QCI04321.1"/>
    <property type="molecule type" value="Genomic_DNA"/>
</dbReference>
<gene>
    <name evidence="5" type="primary">rpl35</name>
</gene>
<dbReference type="PRINTS" id="PR00064">
    <property type="entry name" value="RIBOSOMALL35"/>
</dbReference>
<sequence>MYKLKTSKAIYKRFKITSSGKLLKHKACRSHLLEKKCSIRKHRLRKSTQVSSSDQQNFCRALPYIN</sequence>
<evidence type="ECO:0000256" key="3">
    <source>
        <dbReference type="ARBA" id="ARBA00023274"/>
    </source>
</evidence>
<protein>
    <recommendedName>
        <fullName evidence="4">50S ribosomal protein L35</fullName>
    </recommendedName>
</protein>
<evidence type="ECO:0000256" key="1">
    <source>
        <dbReference type="ARBA" id="ARBA00006598"/>
    </source>
</evidence>
<keyword evidence="5" id="KW-0934">Plastid</keyword>
<dbReference type="NCBIfam" id="TIGR00001">
    <property type="entry name" value="rpmI_bact"/>
    <property type="match status" value="1"/>
</dbReference>
<dbReference type="GO" id="GO:0003735">
    <property type="term" value="F:structural constituent of ribosome"/>
    <property type="evidence" value="ECO:0007669"/>
    <property type="project" value="InterPro"/>
</dbReference>
<evidence type="ECO:0000313" key="5">
    <source>
        <dbReference type="EMBL" id="QCI04321.1"/>
    </source>
</evidence>
<keyword evidence="3 4" id="KW-0687">Ribonucleoprotein</keyword>
<accession>A0A4D6WNH5</accession>
<dbReference type="AlphaFoldDB" id="A0A4D6WNH5"/>
<dbReference type="InterPro" id="IPR001706">
    <property type="entry name" value="Ribosomal_bL35"/>
</dbReference>
<proteinExistence type="inferred from homology"/>
<evidence type="ECO:0000256" key="4">
    <source>
        <dbReference type="RuleBase" id="RU000568"/>
    </source>
</evidence>